<comment type="caution">
    <text evidence="1">The sequence shown here is derived from an EMBL/GenBank/DDBJ whole genome shotgun (WGS) entry which is preliminary data.</text>
</comment>
<name>A0ABP8MUF4_9BACT</name>
<sequence>MYTHKKIKIRIKVFQEIVGAVRNYTPSDEYMIINFINKANEYLASVPAPSDPLWIGGRNPHVSDSRFQLELATPVEFSKAEEIYKENVEGGVGIDEFYKPDEILNIFLVFSEPDADIIPGGIAFDGPNVTDILNGLNEGYPHIVLKNFYKDPATRGQDEKCATYLLHEIGHLFGMCHTYCKDWGKPTGTACSKSPELGIEGHFDDLTDVFGITASPAGRIFPRPYDCGSYPTINPFTDPASPTPANDRFTNNFMGGNNKGHYMSPLQLGRMHRNAHFTAIRKYLYPLYPENRNHDHVGQGQLYPLVITGNENWDFDIKMYSDIVVKPGAKLTITCRVAMPYHANIIVEPGGELVLDGGTITSDRNDDEYFWYGISVLGKSNRAQTTAYQGKVRVINGGTIKNALHGIVAGDEVFGTSNSGGGIIEVNGGQFVNNKRSIGFWPYHDRYSMPGFKWPSHCFILNSSFSWDDNYHLNSKVIDRRPSCGISLCDVDMVQIRGSVFKNNMSVTKRTIIMDIAAGLLSWTASYNTSENTFYNMLEGIKAEGVRSEPVYVNNSDFNYNIRGILVNGTLGARILNSRFNVYGLGYAPSPHNSAVWLYGVNAFDVGYNSFFKTLPDGSTTGPGTFASGYGVRVDQCSPGNNSVHHNSFARINTHCMSYGRNTNGTYPLDKDNTGLEFRCNLFDKTAKKDHYADIFVTGSNPATDGIRTVQGRYDRPAGNDFANSKGVFTSSPPSTTNILMQETGSAPGVTAVNKYYYSTTDPGRMLPTKYTTSLVTVVPLALSSGCDAPTFGPGGTEGTIGGAGSTTTLTMLNAALTDSTGDRVALVANAYNGMKSPYAAAELSFFYVGEGMVQQAQSTYASVFTSTDWTLDLAEQSEFQMGAILLRMAIAHSIDSIPDNQLDSVETDSLHYITANAQTWPRAKACGWLHFALGEECDMYDPQIPDNTDTAGSNRFGGAVTDSEQDAFAIHPNPVGGQFTIACALDKTARLQVSDAYGRRVLDLEIKPTDRNLNVSSASWTPGMYFYRLVQDRKVIRYGKISKL</sequence>
<proteinExistence type="predicted"/>
<evidence type="ECO:0000313" key="2">
    <source>
        <dbReference type="Proteomes" id="UP001501410"/>
    </source>
</evidence>
<dbReference type="InterPro" id="IPR026444">
    <property type="entry name" value="Secre_tail"/>
</dbReference>
<dbReference type="NCBIfam" id="TIGR04183">
    <property type="entry name" value="Por_Secre_tail"/>
    <property type="match status" value="1"/>
</dbReference>
<gene>
    <name evidence="1" type="ORF">GCM10023092_16850</name>
</gene>
<protein>
    <recommendedName>
        <fullName evidence="3">T9SS type A sorting domain-containing protein</fullName>
    </recommendedName>
</protein>
<reference evidence="2" key="1">
    <citation type="journal article" date="2019" name="Int. J. Syst. Evol. Microbiol.">
        <title>The Global Catalogue of Microorganisms (GCM) 10K type strain sequencing project: providing services to taxonomists for standard genome sequencing and annotation.</title>
        <authorList>
            <consortium name="The Broad Institute Genomics Platform"/>
            <consortium name="The Broad Institute Genome Sequencing Center for Infectious Disease"/>
            <person name="Wu L."/>
            <person name="Ma J."/>
        </authorList>
    </citation>
    <scope>NUCLEOTIDE SEQUENCE [LARGE SCALE GENOMIC DNA]</scope>
    <source>
        <strain evidence="2">JCM 31921</strain>
    </source>
</reference>
<dbReference type="Proteomes" id="UP001501410">
    <property type="component" value="Unassembled WGS sequence"/>
</dbReference>
<accession>A0ABP8MUF4</accession>
<organism evidence="1 2">
    <name type="scientific">Rurimicrobium arvi</name>
    <dbReference type="NCBI Taxonomy" id="2049916"/>
    <lineage>
        <taxon>Bacteria</taxon>
        <taxon>Pseudomonadati</taxon>
        <taxon>Bacteroidota</taxon>
        <taxon>Chitinophagia</taxon>
        <taxon>Chitinophagales</taxon>
        <taxon>Chitinophagaceae</taxon>
        <taxon>Rurimicrobium</taxon>
    </lineage>
</organism>
<keyword evidence="2" id="KW-1185">Reference proteome</keyword>
<evidence type="ECO:0008006" key="3">
    <source>
        <dbReference type="Google" id="ProtNLM"/>
    </source>
</evidence>
<evidence type="ECO:0000313" key="1">
    <source>
        <dbReference type="EMBL" id="GAA4454597.1"/>
    </source>
</evidence>
<dbReference type="EMBL" id="BAABEZ010000022">
    <property type="protein sequence ID" value="GAA4454597.1"/>
    <property type="molecule type" value="Genomic_DNA"/>
</dbReference>